<keyword evidence="1 6" id="KW-0285">Flavoprotein</keyword>
<evidence type="ECO:0000256" key="5">
    <source>
        <dbReference type="ARBA" id="ARBA00033748"/>
    </source>
</evidence>
<comment type="similarity">
    <text evidence="5">Belongs to the NtaA/SnaA/DszA monooxygenase family.</text>
</comment>
<evidence type="ECO:0000259" key="7">
    <source>
        <dbReference type="Pfam" id="PF00296"/>
    </source>
</evidence>
<keyword evidence="4 8" id="KW-0503">Monooxygenase</keyword>
<proteinExistence type="inferred from homology"/>
<keyword evidence="9" id="KW-1185">Reference proteome</keyword>
<feature type="binding site" evidence="6">
    <location>
        <position position="151"/>
    </location>
    <ligand>
        <name>FMN</name>
        <dbReference type="ChEBI" id="CHEBI:58210"/>
    </ligand>
</feature>
<feature type="binding site" evidence="6">
    <location>
        <position position="147"/>
    </location>
    <ligand>
        <name>FMN</name>
        <dbReference type="ChEBI" id="CHEBI:58210"/>
    </ligand>
</feature>
<dbReference type="InterPro" id="IPR036661">
    <property type="entry name" value="Luciferase-like_sf"/>
</dbReference>
<dbReference type="InterPro" id="IPR011251">
    <property type="entry name" value="Luciferase-like_dom"/>
</dbReference>
<evidence type="ECO:0000256" key="2">
    <source>
        <dbReference type="ARBA" id="ARBA00022643"/>
    </source>
</evidence>
<dbReference type="SUPFAM" id="SSF51679">
    <property type="entry name" value="Bacterial luciferase-like"/>
    <property type="match status" value="1"/>
</dbReference>
<evidence type="ECO:0000256" key="1">
    <source>
        <dbReference type="ARBA" id="ARBA00022630"/>
    </source>
</evidence>
<dbReference type="OrthoDB" id="3265338at2"/>
<name>M7NCN0_9BACL</name>
<dbReference type="PANTHER" id="PTHR30011:SF16">
    <property type="entry name" value="C2H2 FINGER DOMAIN TRANSCRIPTION FACTOR (EUROFUNG)-RELATED"/>
    <property type="match status" value="1"/>
</dbReference>
<dbReference type="Pfam" id="PF00296">
    <property type="entry name" value="Bac_luciferase"/>
    <property type="match status" value="1"/>
</dbReference>
<protein>
    <submittedName>
        <fullName evidence="8">Putative monooxygenase moxC</fullName>
        <ecNumber evidence="8">1.14.-.-</ecNumber>
    </submittedName>
</protein>
<evidence type="ECO:0000313" key="8">
    <source>
        <dbReference type="EMBL" id="EMR04931.1"/>
    </source>
</evidence>
<feature type="binding site" evidence="6">
    <location>
        <position position="222"/>
    </location>
    <ligand>
        <name>FMN</name>
        <dbReference type="ChEBI" id="CHEBI:58210"/>
    </ligand>
</feature>
<accession>M7NCN0</accession>
<dbReference type="eggNOG" id="COG2141">
    <property type="taxonomic scope" value="Bacteria"/>
</dbReference>
<sequence length="445" mass="49940">MPAQRKMKLGAIIHGVGGNIAGWRHPDMQADASISLEFYKQQAQKAEEGKFDLVFIADGLYINEKSIPHFLNRFEPLTILSALAAVTSHIGLVGTVSTSYSEPFTIARQFASLDQISNGRAGWNIVTSPLEKTALNYSKTIEEHPGHAQRYQIASEYVEVVKGLWDSWEDDAFIRDKETGVFFDPSKMHQLNHQGEFFSVQGPLNISRSKQGHPVIFQAGSSEDGRNYAAKYAEAIFTAGPTLEAAQEFYQDVKDRAEALGRNPDEIAIMPGISPIIGETDEDAERKYQEIANLVSIEKALDYLGRYFEHHDFSQYPLDEAFPDVGDLGKNSFQSHTDRIKREAKEQNLTLRQVALSETTPRTPFIGTPEKVADLIQEWFEKKGADGFIFASAGPHSLDTFVDHVVPILQRRGIFRDDYEADTLRGHLGIPFPQNRYAKEMVNQK</sequence>
<dbReference type="EMBL" id="AOFT01000027">
    <property type="protein sequence ID" value="EMR04931.1"/>
    <property type="molecule type" value="Genomic_DNA"/>
</dbReference>
<dbReference type="Gene3D" id="3.20.20.30">
    <property type="entry name" value="Luciferase-like domain"/>
    <property type="match status" value="1"/>
</dbReference>
<evidence type="ECO:0000256" key="4">
    <source>
        <dbReference type="ARBA" id="ARBA00023033"/>
    </source>
</evidence>
<keyword evidence="3 8" id="KW-0560">Oxidoreductase</keyword>
<feature type="binding site" evidence="6">
    <location>
        <position position="58"/>
    </location>
    <ligand>
        <name>FMN</name>
        <dbReference type="ChEBI" id="CHEBI:58210"/>
    </ligand>
</feature>
<dbReference type="PIRSF" id="PIRSF000337">
    <property type="entry name" value="NTA_MOA"/>
    <property type="match status" value="1"/>
</dbReference>
<dbReference type="EC" id="1.14.-.-" evidence="8"/>
<dbReference type="NCBIfam" id="TIGR03860">
    <property type="entry name" value="FMN_nitrolo"/>
    <property type="match status" value="1"/>
</dbReference>
<dbReference type="PANTHER" id="PTHR30011">
    <property type="entry name" value="ALKANESULFONATE MONOOXYGENASE-RELATED"/>
    <property type="match status" value="1"/>
</dbReference>
<dbReference type="GO" id="GO:0016705">
    <property type="term" value="F:oxidoreductase activity, acting on paired donors, with incorporation or reduction of molecular oxygen"/>
    <property type="evidence" value="ECO:0007669"/>
    <property type="project" value="InterPro"/>
</dbReference>
<feature type="binding site" evidence="6">
    <location>
        <position position="221"/>
    </location>
    <ligand>
        <name>FMN</name>
        <dbReference type="ChEBI" id="CHEBI:58210"/>
    </ligand>
</feature>
<feature type="binding site" evidence="6">
    <location>
        <position position="95"/>
    </location>
    <ligand>
        <name>FMN</name>
        <dbReference type="ChEBI" id="CHEBI:58210"/>
    </ligand>
</feature>
<dbReference type="InterPro" id="IPR051260">
    <property type="entry name" value="Diverse_substr_monoxygenases"/>
</dbReference>
<dbReference type="RefSeq" id="WP_008301472.1">
    <property type="nucleotide sequence ID" value="NZ_AOFT01000027.1"/>
</dbReference>
<dbReference type="PATRIC" id="fig|1235279.3.peg.3133"/>
<dbReference type="AlphaFoldDB" id="M7NCN0"/>
<evidence type="ECO:0000256" key="6">
    <source>
        <dbReference type="PIRSR" id="PIRSR000337-1"/>
    </source>
</evidence>
<organism evidence="8 9">
    <name type="scientific">Bhargavaea cecembensis DSE10</name>
    <dbReference type="NCBI Taxonomy" id="1235279"/>
    <lineage>
        <taxon>Bacteria</taxon>
        <taxon>Bacillati</taxon>
        <taxon>Bacillota</taxon>
        <taxon>Bacilli</taxon>
        <taxon>Bacillales</taxon>
        <taxon>Caryophanaceae</taxon>
        <taxon>Bhargavaea</taxon>
    </lineage>
</organism>
<dbReference type="STRING" id="1235279.C772_03150"/>
<gene>
    <name evidence="8" type="primary">moxC_4</name>
    <name evidence="8" type="ORF">C772_03150</name>
</gene>
<feature type="domain" description="Luciferase-like" evidence="7">
    <location>
        <begin position="23"/>
        <end position="386"/>
    </location>
</feature>
<dbReference type="GO" id="GO:0004497">
    <property type="term" value="F:monooxygenase activity"/>
    <property type="evidence" value="ECO:0007669"/>
    <property type="project" value="UniProtKB-KW"/>
</dbReference>
<reference evidence="8 9" key="1">
    <citation type="journal article" date="2013" name="Genome Announc.">
        <title>Draft Genome Sequence of Bhargavaea cecembensis Strain DSE10T, Isolated from a Deep-Sea Sediment Sample Collected at a Depth of 5,904 m from the Chagos-Laccadive Ridge System in the Indian Ocean.</title>
        <authorList>
            <person name="Shivaji S."/>
            <person name="Ara S."/>
            <person name="Begum Z."/>
            <person name="Ruth M."/>
            <person name="Singh A."/>
            <person name="Kumar Pinnaka A."/>
        </authorList>
    </citation>
    <scope>NUCLEOTIDE SEQUENCE [LARGE SCALE GENOMIC DNA]</scope>
    <source>
        <strain evidence="8 9">DSE10</strain>
    </source>
</reference>
<dbReference type="CDD" id="cd01095">
    <property type="entry name" value="Nitrilotriacetate_monoxgenase"/>
    <property type="match status" value="1"/>
</dbReference>
<dbReference type="Proteomes" id="UP000011919">
    <property type="component" value="Unassembled WGS sequence"/>
</dbReference>
<keyword evidence="2 6" id="KW-0288">FMN</keyword>
<comment type="caution">
    <text evidence="8">The sequence shown here is derived from an EMBL/GenBank/DDBJ whole genome shotgun (WGS) entry which is preliminary data.</text>
</comment>
<evidence type="ECO:0000256" key="3">
    <source>
        <dbReference type="ARBA" id="ARBA00023002"/>
    </source>
</evidence>
<dbReference type="InterPro" id="IPR016215">
    <property type="entry name" value="NTA_MOA"/>
</dbReference>
<evidence type="ECO:0000313" key="9">
    <source>
        <dbReference type="Proteomes" id="UP000011919"/>
    </source>
</evidence>